<feature type="domain" description="ABC transmembrane type-1" evidence="8">
    <location>
        <begin position="71"/>
        <end position="287"/>
    </location>
</feature>
<dbReference type="EMBL" id="SLUN01000028">
    <property type="protein sequence ID" value="TCL62047.1"/>
    <property type="molecule type" value="Genomic_DNA"/>
</dbReference>
<keyword evidence="2 7" id="KW-0813">Transport</keyword>
<evidence type="ECO:0000256" key="4">
    <source>
        <dbReference type="ARBA" id="ARBA00022692"/>
    </source>
</evidence>
<dbReference type="CDD" id="cd06261">
    <property type="entry name" value="TM_PBP2"/>
    <property type="match status" value="1"/>
</dbReference>
<dbReference type="InterPro" id="IPR035906">
    <property type="entry name" value="MetI-like_sf"/>
</dbReference>
<organism evidence="9 10">
    <name type="scientific">Hydrogenispora ethanolica</name>
    <dbReference type="NCBI Taxonomy" id="1082276"/>
    <lineage>
        <taxon>Bacteria</taxon>
        <taxon>Bacillati</taxon>
        <taxon>Bacillota</taxon>
        <taxon>Hydrogenispora</taxon>
    </lineage>
</organism>
<dbReference type="AlphaFoldDB" id="A0A4V2QCX8"/>
<dbReference type="Pfam" id="PF00528">
    <property type="entry name" value="BPD_transp_1"/>
    <property type="match status" value="1"/>
</dbReference>
<feature type="transmembrane region" description="Helical" evidence="7">
    <location>
        <begin position="160"/>
        <end position="180"/>
    </location>
</feature>
<keyword evidence="5 7" id="KW-1133">Transmembrane helix</keyword>
<proteinExistence type="inferred from homology"/>
<feature type="transmembrane region" description="Helical" evidence="7">
    <location>
        <begin position="13"/>
        <end position="35"/>
    </location>
</feature>
<feature type="transmembrane region" description="Helical" evidence="7">
    <location>
        <begin position="75"/>
        <end position="98"/>
    </location>
</feature>
<keyword evidence="10" id="KW-1185">Reference proteome</keyword>
<evidence type="ECO:0000256" key="6">
    <source>
        <dbReference type="ARBA" id="ARBA00023136"/>
    </source>
</evidence>
<comment type="similarity">
    <text evidence="7">Belongs to the binding-protein-dependent transport system permease family.</text>
</comment>
<evidence type="ECO:0000313" key="10">
    <source>
        <dbReference type="Proteomes" id="UP000295008"/>
    </source>
</evidence>
<evidence type="ECO:0000256" key="3">
    <source>
        <dbReference type="ARBA" id="ARBA00022475"/>
    </source>
</evidence>
<comment type="subcellular location">
    <subcellularLocation>
        <location evidence="1 7">Cell membrane</location>
        <topology evidence="1 7">Multi-pass membrane protein</topology>
    </subcellularLocation>
</comment>
<dbReference type="SUPFAM" id="SSF161098">
    <property type="entry name" value="MetI-like"/>
    <property type="match status" value="1"/>
</dbReference>
<reference evidence="9 10" key="1">
    <citation type="submission" date="2019-03" db="EMBL/GenBank/DDBJ databases">
        <title>Genomic Encyclopedia of Type Strains, Phase IV (KMG-IV): sequencing the most valuable type-strain genomes for metagenomic binning, comparative biology and taxonomic classification.</title>
        <authorList>
            <person name="Goeker M."/>
        </authorList>
    </citation>
    <scope>NUCLEOTIDE SEQUENCE [LARGE SCALE GENOMIC DNA]</scope>
    <source>
        <strain evidence="9 10">LX-B</strain>
    </source>
</reference>
<feature type="transmembrane region" description="Helical" evidence="7">
    <location>
        <begin position="110"/>
        <end position="130"/>
    </location>
</feature>
<comment type="caution">
    <text evidence="9">The sequence shown here is derived from an EMBL/GenBank/DDBJ whole genome shotgun (WGS) entry which is preliminary data.</text>
</comment>
<feature type="transmembrane region" description="Helical" evidence="7">
    <location>
        <begin position="266"/>
        <end position="286"/>
    </location>
</feature>
<dbReference type="Proteomes" id="UP000295008">
    <property type="component" value="Unassembled WGS sequence"/>
</dbReference>
<evidence type="ECO:0000256" key="5">
    <source>
        <dbReference type="ARBA" id="ARBA00022989"/>
    </source>
</evidence>
<dbReference type="GO" id="GO:0005886">
    <property type="term" value="C:plasma membrane"/>
    <property type="evidence" value="ECO:0007669"/>
    <property type="project" value="UniProtKB-SubCell"/>
</dbReference>
<sequence length="299" mass="33706">MAGLKKLVYSQKLAPYVFVSAFFLTFAIFFVYPLANTTVMSFQSVLPGEVEFIGLDNYTKLFHDEVFWKAVANSFLYMVLTVALLIPFPMVFACFIHSKIMIGGEFFKSVLFIPVLTSLVVAGTIFRLIFGELPGSFMNQLLGYFHHEPIKWLKMQTTGFGALIVLACWRWTGVNILYFLSGLKSIPQEFYESAEIDGANAWQKFFRITMPLLKPITIYVSTISVYAGLAMFLESYMLWTNNNSPDNIGLTIVGYLYRQGIEKNRMGYASAVGLVLLALAMLINLAQLRLTGVLKKEGE</sequence>
<protein>
    <submittedName>
        <fullName evidence="9">Carbohydrate ABC transporter membrane protein 1 (CUT1 family)</fullName>
    </submittedName>
</protein>
<evidence type="ECO:0000256" key="2">
    <source>
        <dbReference type="ARBA" id="ARBA00022448"/>
    </source>
</evidence>
<dbReference type="PANTHER" id="PTHR43227">
    <property type="entry name" value="BLL4140 PROTEIN"/>
    <property type="match status" value="1"/>
</dbReference>
<dbReference type="InterPro" id="IPR000515">
    <property type="entry name" value="MetI-like"/>
</dbReference>
<evidence type="ECO:0000256" key="7">
    <source>
        <dbReference type="RuleBase" id="RU363032"/>
    </source>
</evidence>
<evidence type="ECO:0000259" key="8">
    <source>
        <dbReference type="PROSITE" id="PS50928"/>
    </source>
</evidence>
<dbReference type="PANTHER" id="PTHR43227:SF7">
    <property type="entry name" value="ARABINOOLIGOSACCHARIDES TRANSPORT SYSTEM PERMEASE PROTEIN ARAP"/>
    <property type="match status" value="1"/>
</dbReference>
<keyword evidence="3" id="KW-1003">Cell membrane</keyword>
<dbReference type="GO" id="GO:0055085">
    <property type="term" value="P:transmembrane transport"/>
    <property type="evidence" value="ECO:0007669"/>
    <property type="project" value="InterPro"/>
</dbReference>
<feature type="transmembrane region" description="Helical" evidence="7">
    <location>
        <begin position="216"/>
        <end position="239"/>
    </location>
</feature>
<accession>A0A4V2QCX8</accession>
<keyword evidence="6 7" id="KW-0472">Membrane</keyword>
<evidence type="ECO:0000256" key="1">
    <source>
        <dbReference type="ARBA" id="ARBA00004651"/>
    </source>
</evidence>
<evidence type="ECO:0000313" key="9">
    <source>
        <dbReference type="EMBL" id="TCL62047.1"/>
    </source>
</evidence>
<dbReference type="InterPro" id="IPR050809">
    <property type="entry name" value="UgpAE/MalFG_permease"/>
</dbReference>
<dbReference type="PROSITE" id="PS50928">
    <property type="entry name" value="ABC_TM1"/>
    <property type="match status" value="1"/>
</dbReference>
<gene>
    <name evidence="9" type="ORF">EDC14_10283</name>
</gene>
<keyword evidence="4 7" id="KW-0812">Transmembrane</keyword>
<dbReference type="Gene3D" id="1.10.3720.10">
    <property type="entry name" value="MetI-like"/>
    <property type="match status" value="1"/>
</dbReference>
<name>A0A4V2QCX8_HYDET</name>